<feature type="coiled-coil region" evidence="3">
    <location>
        <begin position="400"/>
        <end position="432"/>
    </location>
</feature>
<dbReference type="Proteomes" id="UP001149090">
    <property type="component" value="Unassembled WGS sequence"/>
</dbReference>
<dbReference type="SMART" id="SM00312">
    <property type="entry name" value="PX"/>
    <property type="match status" value="1"/>
</dbReference>
<evidence type="ECO:0000259" key="6">
    <source>
        <dbReference type="PROSITE" id="PS50195"/>
    </source>
</evidence>
<dbReference type="GO" id="GO:0016197">
    <property type="term" value="P:endosomal transport"/>
    <property type="evidence" value="ECO:0007669"/>
    <property type="project" value="TreeGrafter"/>
</dbReference>
<feature type="domain" description="PX" evidence="6">
    <location>
        <begin position="125"/>
        <end position="236"/>
    </location>
</feature>
<keyword evidence="8" id="KW-1185">Reference proteome</keyword>
<keyword evidence="1 2" id="KW-0728">SH3 domain</keyword>
<evidence type="ECO:0000256" key="1">
    <source>
        <dbReference type="ARBA" id="ARBA00022443"/>
    </source>
</evidence>
<proteinExistence type="predicted"/>
<evidence type="ECO:0000256" key="4">
    <source>
        <dbReference type="SAM" id="MobiDB-lite"/>
    </source>
</evidence>
<organism evidence="7 8">
    <name type="scientific">Anaeramoeba ignava</name>
    <name type="common">Anaerobic marine amoeba</name>
    <dbReference type="NCBI Taxonomy" id="1746090"/>
    <lineage>
        <taxon>Eukaryota</taxon>
        <taxon>Metamonada</taxon>
        <taxon>Anaeramoebidae</taxon>
        <taxon>Anaeramoeba</taxon>
    </lineage>
</organism>
<dbReference type="SUPFAM" id="SSF64268">
    <property type="entry name" value="PX domain"/>
    <property type="match status" value="1"/>
</dbReference>
<dbReference type="SMART" id="SM00326">
    <property type="entry name" value="SH3"/>
    <property type="match status" value="1"/>
</dbReference>
<protein>
    <submittedName>
        <fullName evidence="7">Sorting nexin</fullName>
    </submittedName>
</protein>
<sequence length="495" mass="57352">MKIIQVKTETQYDYEGKEDGELTLHTGDEIIVTTIDNDSGWWIGYLKNDPDATQGLFPGSYVEIKEQQTQPTVDQEKTTKKPQKSTKNSKNVESANSAQDNSDDNIPKKFALSQSGHLWVDTSPELVIDVRVTGTVEKGRFKKHTYYKIEAVNLKYTVTRKWKDCLWLQNQFFKLFPPICIPTLLDLKVANRPNSETTEQTRLRALQTFFNRLAAHPVLAKVDFFLEFLQHNDEKKWERRKKVIEKKTQEFWRLVNHQYPEPDAKEDKSIESFRTHLSIHAAKIRNLTGQLSDLCSLKTDSISTTLTKFSNAWKDFGEQGFDWREEVPPNAKDASSKIESIIKSIAETWNTIGANYKEQSDFELGNSLRHFNEYSQIITNFQPALKTRDDARLNYHVTQNALIKAERNALQNEKEKLKIEQARKQTERAKEGADTTSIILLAESEHFRTSRLEDSKIMLAEYLDSQIDFYQKIVDMFKKIRPEIDNVSIQKGNNK</sequence>
<dbReference type="InterPro" id="IPR019497">
    <property type="entry name" value="Sorting_nexin_WASP-bd-dom"/>
</dbReference>
<dbReference type="Pfam" id="PF10456">
    <property type="entry name" value="BAR_3_WASP_bdg"/>
    <property type="match status" value="1"/>
</dbReference>
<dbReference type="SUPFAM" id="SSF103657">
    <property type="entry name" value="BAR/IMD domain-like"/>
    <property type="match status" value="1"/>
</dbReference>
<dbReference type="PANTHER" id="PTHR45827">
    <property type="entry name" value="SORTING NEXIN"/>
    <property type="match status" value="1"/>
</dbReference>
<feature type="compositionally biased region" description="Polar residues" evidence="4">
    <location>
        <begin position="85"/>
        <end position="100"/>
    </location>
</feature>
<dbReference type="SUPFAM" id="SSF50044">
    <property type="entry name" value="SH3-domain"/>
    <property type="match status" value="1"/>
</dbReference>
<evidence type="ECO:0000256" key="3">
    <source>
        <dbReference type="SAM" id="Coils"/>
    </source>
</evidence>
<dbReference type="Pfam" id="PF00787">
    <property type="entry name" value="PX"/>
    <property type="match status" value="1"/>
</dbReference>
<dbReference type="Gene3D" id="1.20.1270.60">
    <property type="entry name" value="Arfaptin homology (AH) domain/BAR domain"/>
    <property type="match status" value="1"/>
</dbReference>
<name>A0A9Q0LET1_ANAIG</name>
<dbReference type="InterPro" id="IPR027267">
    <property type="entry name" value="AH/BAR_dom_sf"/>
</dbReference>
<dbReference type="AlphaFoldDB" id="A0A9Q0LET1"/>
<dbReference type="InterPro" id="IPR001683">
    <property type="entry name" value="PX_dom"/>
</dbReference>
<evidence type="ECO:0000313" key="8">
    <source>
        <dbReference type="Proteomes" id="UP001149090"/>
    </source>
</evidence>
<dbReference type="GO" id="GO:0006897">
    <property type="term" value="P:endocytosis"/>
    <property type="evidence" value="ECO:0007669"/>
    <property type="project" value="TreeGrafter"/>
</dbReference>
<reference evidence="7" key="1">
    <citation type="submission" date="2022-10" db="EMBL/GenBank/DDBJ databases">
        <title>Novel sulphate-reducing endosymbionts in the free-living metamonad Anaeramoeba.</title>
        <authorList>
            <person name="Jerlstrom-Hultqvist J."/>
            <person name="Cepicka I."/>
            <person name="Gallot-Lavallee L."/>
            <person name="Salas-Leiva D."/>
            <person name="Curtis B.A."/>
            <person name="Zahonova K."/>
            <person name="Pipaliya S."/>
            <person name="Dacks J."/>
            <person name="Roger A.J."/>
        </authorList>
    </citation>
    <scope>NUCLEOTIDE SEQUENCE</scope>
    <source>
        <strain evidence="7">BMAN</strain>
    </source>
</reference>
<dbReference type="GO" id="GO:0035091">
    <property type="term" value="F:phosphatidylinositol binding"/>
    <property type="evidence" value="ECO:0007669"/>
    <property type="project" value="InterPro"/>
</dbReference>
<dbReference type="InterPro" id="IPR036871">
    <property type="entry name" value="PX_dom_sf"/>
</dbReference>
<dbReference type="EMBL" id="JAPDFW010000089">
    <property type="protein sequence ID" value="KAJ5071386.1"/>
    <property type="molecule type" value="Genomic_DNA"/>
</dbReference>
<dbReference type="OrthoDB" id="271164at2759"/>
<dbReference type="InterPro" id="IPR001452">
    <property type="entry name" value="SH3_domain"/>
</dbReference>
<dbReference type="Gene3D" id="3.30.1520.10">
    <property type="entry name" value="Phox-like domain"/>
    <property type="match status" value="1"/>
</dbReference>
<feature type="region of interest" description="Disordered" evidence="4">
    <location>
        <begin position="66"/>
        <end position="107"/>
    </location>
</feature>
<dbReference type="InterPro" id="IPR036028">
    <property type="entry name" value="SH3-like_dom_sf"/>
</dbReference>
<dbReference type="PROSITE" id="PS50002">
    <property type="entry name" value="SH3"/>
    <property type="match status" value="1"/>
</dbReference>
<evidence type="ECO:0000259" key="5">
    <source>
        <dbReference type="PROSITE" id="PS50002"/>
    </source>
</evidence>
<dbReference type="PROSITE" id="PS50195">
    <property type="entry name" value="PX"/>
    <property type="match status" value="1"/>
</dbReference>
<evidence type="ECO:0000313" key="7">
    <source>
        <dbReference type="EMBL" id="KAJ5071386.1"/>
    </source>
</evidence>
<dbReference type="GO" id="GO:0005886">
    <property type="term" value="C:plasma membrane"/>
    <property type="evidence" value="ECO:0007669"/>
    <property type="project" value="TreeGrafter"/>
</dbReference>
<dbReference type="GO" id="GO:0031410">
    <property type="term" value="C:cytoplasmic vesicle"/>
    <property type="evidence" value="ECO:0007669"/>
    <property type="project" value="TreeGrafter"/>
</dbReference>
<keyword evidence="3" id="KW-0175">Coiled coil</keyword>
<evidence type="ECO:0000256" key="2">
    <source>
        <dbReference type="PROSITE-ProRule" id="PRU00192"/>
    </source>
</evidence>
<gene>
    <name evidence="7" type="ORF">M0811_10448</name>
</gene>
<dbReference type="Pfam" id="PF00018">
    <property type="entry name" value="SH3_1"/>
    <property type="match status" value="1"/>
</dbReference>
<accession>A0A9Q0LET1</accession>
<feature type="domain" description="SH3" evidence="5">
    <location>
        <begin position="3"/>
        <end position="67"/>
    </location>
</feature>
<dbReference type="PANTHER" id="PTHR45827:SF1">
    <property type="entry name" value="SORTING NEXIN"/>
    <property type="match status" value="1"/>
</dbReference>
<dbReference type="CDD" id="cd00174">
    <property type="entry name" value="SH3"/>
    <property type="match status" value="1"/>
</dbReference>
<dbReference type="Gene3D" id="2.30.30.40">
    <property type="entry name" value="SH3 Domains"/>
    <property type="match status" value="1"/>
</dbReference>
<comment type="caution">
    <text evidence="7">The sequence shown here is derived from an EMBL/GenBank/DDBJ whole genome shotgun (WGS) entry which is preliminary data.</text>
</comment>
<dbReference type="GO" id="GO:0097320">
    <property type="term" value="P:plasma membrane tubulation"/>
    <property type="evidence" value="ECO:0007669"/>
    <property type="project" value="TreeGrafter"/>
</dbReference>